<evidence type="ECO:0000313" key="6">
    <source>
        <dbReference type="Proteomes" id="UP000646484"/>
    </source>
</evidence>
<dbReference type="EMBL" id="JACOOH010000005">
    <property type="protein sequence ID" value="MBC5621953.1"/>
    <property type="molecule type" value="Genomic_DNA"/>
</dbReference>
<sequence>MFKTNRMNSNNDRVETSKSKTILVAEDNESNFLLVFTVLKKDYSIIRAHNGVEAIDKFKSESPDIILMDIKMPEMDGLTATRKIREYDTRIPIIALSAFAFETDKQEAISAGCNDYITKPVDFNLLRATLKRHQTE</sequence>
<dbReference type="Pfam" id="PF00072">
    <property type="entry name" value="Response_reg"/>
    <property type="match status" value="1"/>
</dbReference>
<comment type="caution">
    <text evidence="5">The sequence shown here is derived from an EMBL/GenBank/DDBJ whole genome shotgun (WGS) entry which is preliminary data.</text>
</comment>
<reference evidence="5 6" key="1">
    <citation type="submission" date="2020-08" db="EMBL/GenBank/DDBJ databases">
        <title>Genome public.</title>
        <authorList>
            <person name="Liu C."/>
            <person name="Sun Q."/>
        </authorList>
    </citation>
    <scope>NUCLEOTIDE SEQUENCE [LARGE SCALE GENOMIC DNA]</scope>
    <source>
        <strain evidence="5 6">NSJ-56</strain>
    </source>
</reference>
<evidence type="ECO:0000313" key="5">
    <source>
        <dbReference type="EMBL" id="MBC5621953.1"/>
    </source>
</evidence>
<keyword evidence="6" id="KW-1185">Reference proteome</keyword>
<dbReference type="PANTHER" id="PTHR45339:SF1">
    <property type="entry name" value="HYBRID SIGNAL TRANSDUCTION HISTIDINE KINASE J"/>
    <property type="match status" value="1"/>
</dbReference>
<dbReference type="Proteomes" id="UP000646484">
    <property type="component" value="Unassembled WGS sequence"/>
</dbReference>
<dbReference type="CDD" id="cd17546">
    <property type="entry name" value="REC_hyHK_CKI1_RcsC-like"/>
    <property type="match status" value="1"/>
</dbReference>
<dbReference type="SMART" id="SM00448">
    <property type="entry name" value="REC"/>
    <property type="match status" value="1"/>
</dbReference>
<dbReference type="Gene3D" id="3.40.50.2300">
    <property type="match status" value="1"/>
</dbReference>
<proteinExistence type="predicted"/>
<evidence type="ECO:0000256" key="1">
    <source>
        <dbReference type="ARBA" id="ARBA00022553"/>
    </source>
</evidence>
<dbReference type="PROSITE" id="PS50110">
    <property type="entry name" value="RESPONSE_REGULATORY"/>
    <property type="match status" value="1"/>
</dbReference>
<dbReference type="InterPro" id="IPR001789">
    <property type="entry name" value="Sig_transdc_resp-reg_receiver"/>
</dbReference>
<dbReference type="InterPro" id="IPR011006">
    <property type="entry name" value="CheY-like_superfamily"/>
</dbReference>
<feature type="modified residue" description="4-aspartylphosphate" evidence="3">
    <location>
        <position position="69"/>
    </location>
</feature>
<gene>
    <name evidence="5" type="ORF">H8S64_12670</name>
</gene>
<evidence type="ECO:0000256" key="2">
    <source>
        <dbReference type="ARBA" id="ARBA00023012"/>
    </source>
</evidence>
<keyword evidence="1 3" id="KW-0597">Phosphoprotein</keyword>
<keyword evidence="2" id="KW-0902">Two-component regulatory system</keyword>
<organism evidence="5 6">
    <name type="scientific">Butyricimonas hominis</name>
    <dbReference type="NCBI Taxonomy" id="2763032"/>
    <lineage>
        <taxon>Bacteria</taxon>
        <taxon>Pseudomonadati</taxon>
        <taxon>Bacteroidota</taxon>
        <taxon>Bacteroidia</taxon>
        <taxon>Bacteroidales</taxon>
        <taxon>Odoribacteraceae</taxon>
        <taxon>Butyricimonas</taxon>
    </lineage>
</organism>
<dbReference type="PANTHER" id="PTHR45339">
    <property type="entry name" value="HYBRID SIGNAL TRANSDUCTION HISTIDINE KINASE J"/>
    <property type="match status" value="1"/>
</dbReference>
<name>A0ABR7D1Y3_9BACT</name>
<accession>A0ABR7D1Y3</accession>
<dbReference type="SUPFAM" id="SSF52172">
    <property type="entry name" value="CheY-like"/>
    <property type="match status" value="1"/>
</dbReference>
<evidence type="ECO:0000256" key="3">
    <source>
        <dbReference type="PROSITE-ProRule" id="PRU00169"/>
    </source>
</evidence>
<feature type="domain" description="Response regulatory" evidence="4">
    <location>
        <begin position="21"/>
        <end position="134"/>
    </location>
</feature>
<evidence type="ECO:0000259" key="4">
    <source>
        <dbReference type="PROSITE" id="PS50110"/>
    </source>
</evidence>
<protein>
    <submittedName>
        <fullName evidence="5">Response regulator</fullName>
    </submittedName>
</protein>